<dbReference type="InterPro" id="IPR036709">
    <property type="entry name" value="Autotransporte_beta_dom_sf"/>
</dbReference>
<dbReference type="EMBL" id="HE965803">
    <property type="protein sequence ID" value="CCJ47778.1"/>
    <property type="molecule type" value="Genomic_DNA"/>
</dbReference>
<dbReference type="NCBIfam" id="TIGR02601">
    <property type="entry name" value="autotrns_rpt"/>
    <property type="match status" value="31"/>
</dbReference>
<dbReference type="InterPro" id="IPR013425">
    <property type="entry name" value="Autotrns_rpt"/>
</dbReference>
<proteinExistence type="predicted"/>
<dbReference type="InterPro" id="IPR005546">
    <property type="entry name" value="Autotransporte_beta"/>
</dbReference>
<dbReference type="SUPFAM" id="SSF51126">
    <property type="entry name" value="Pectin lyase-like"/>
    <property type="match status" value="12"/>
</dbReference>
<dbReference type="InterPro" id="IPR012332">
    <property type="entry name" value="Autotransporter_pectin_lyase_C"/>
</dbReference>
<dbReference type="RefSeq" id="WP_015038821.1">
    <property type="nucleotide sequence ID" value="NC_018828.1"/>
</dbReference>
<evidence type="ECO:0000313" key="3">
    <source>
        <dbReference type="EMBL" id="CCJ47778.1"/>
    </source>
</evidence>
<reference evidence="3 4" key="1">
    <citation type="journal article" date="2012" name="BMC Genomics">
        <title>Comparative genomics of the classical Bordetella subspecies: the evolution and exchange of virulence-associated diversity amongst closely related pathogens.</title>
        <authorList>
            <person name="Park J."/>
            <person name="Zhang Y."/>
            <person name="Buboltz A.M."/>
            <person name="Zhang X."/>
            <person name="Schuster S.C."/>
            <person name="Ahuja U."/>
            <person name="Liu M."/>
            <person name="Miller J.F."/>
            <person name="Sebaihia M."/>
            <person name="Bentley S.D."/>
            <person name="Parkhill J."/>
            <person name="Harvill E.T."/>
        </authorList>
    </citation>
    <scope>NUCLEOTIDE SEQUENCE [LARGE SCALE GENOMIC DNA]</scope>
    <source>
        <strain evidence="3 4">Bpp5</strain>
    </source>
</reference>
<dbReference type="PANTHER" id="PTHR35037:SF3">
    <property type="entry name" value="C-TERMINAL REGION OF AIDA-LIKE PROTEIN"/>
    <property type="match status" value="1"/>
</dbReference>
<dbReference type="InterPro" id="IPR051551">
    <property type="entry name" value="Autotransporter_adhesion"/>
</dbReference>
<dbReference type="PROSITE" id="PS51208">
    <property type="entry name" value="AUTOTRANSPORTER"/>
    <property type="match status" value="1"/>
</dbReference>
<dbReference type="PANTHER" id="PTHR35037">
    <property type="entry name" value="C-TERMINAL REGION OF AIDA-LIKE PROTEIN"/>
    <property type="match status" value="1"/>
</dbReference>
<dbReference type="Gene3D" id="2.160.20.20">
    <property type="match status" value="11"/>
</dbReference>
<dbReference type="SMART" id="SM00869">
    <property type="entry name" value="Autotransporter"/>
    <property type="match status" value="1"/>
</dbReference>
<name>K0MA55_BORPB</name>
<dbReference type="SUPFAM" id="SSF103515">
    <property type="entry name" value="Autotransporter"/>
    <property type="match status" value="1"/>
</dbReference>
<evidence type="ECO:0000313" key="4">
    <source>
        <dbReference type="Proteomes" id="UP000008035"/>
    </source>
</evidence>
<dbReference type="HOGENOM" id="CLU_000353_0_0_4"/>
<gene>
    <name evidence="3" type="ordered locus">BN117_0445</name>
</gene>
<dbReference type="Proteomes" id="UP000008035">
    <property type="component" value="Chromosome"/>
</dbReference>
<dbReference type="Pfam" id="PF18883">
    <property type="entry name" value="AC_1"/>
    <property type="match status" value="1"/>
</dbReference>
<dbReference type="KEGG" id="bpar:BN117_0445"/>
<evidence type="ECO:0000256" key="1">
    <source>
        <dbReference type="ARBA" id="ARBA00022729"/>
    </source>
</evidence>
<dbReference type="CDD" id="cd01344">
    <property type="entry name" value="PL2_Passenger_AT"/>
    <property type="match status" value="1"/>
</dbReference>
<sequence length="3557" mass="347636">MPQRSQPFNSYTGHSGVRGHGVAPTVLVLALGFHGTAAWANCQTAGSAVTCDASSPNPYTGTVGSGASSGNLTITVGPGARIESGNAHAISVGTGNTISLDGNAQVSNSVTTGGPGNYNAGLNTIEFEHTNTLMIGADARVAAEGTDPAAHAIAFTGRTNVVTNYGTVSSASGAAIWNQLEDNYVNNTIYNYGVIETTANGGNAVVIGSATGNGATDRGMSLYNYAGGRIVGNVVLGEGDDTVRLEAGSTLTGSLDGGAAGTDVLYLEGTSGSGELTQDISNFNEINKIVNGSTWTLAGSLGANSSGKATVVNAYNGELIVTGDNSAATAGSMMTVWAGARLQVNTTSAMAAIQSNGSSVAAFSQQTDGTYAGVLSGSGNFAKEGAGSLTLTGVNTYTGTLQLKEGKVIVSAAENLGGANSMLEFDGGTLNTTSDMTSVRRASIAAGGGTFEVAGGTTLNWTGRVVGNGTLVKEGAGTLALSGFNAHGGTVVNAGTVQISNDYGLGNGALTLNNSRLASTADIYTEAAATVNGNGTFDTANGTTLQWMGDIGGAGALVKTGAGTLLLGGDSLYAGGTVVNAGTVQVFKDASLGGGALTLNNASLASLGSFSTARAATLTGNGTFDTATGTTLGWTGDIGGAGALVKTGQGTLVLGGDNQYAGGTTVNAGAVQVSRDANLGAAAGAVALNDARLASTGTFSTARAATLTGNGTFDAATGTTLEWTGDIGGAGALVKTGQGTLVLGGDNQYGGGTTVNAGTVQVARDANLGVAAGTVALNGGTLAASASFSSARGVTIGAGNGAMSVASGASLDWQGLIDGTGALIKEGAGTLVLGNDNQYAAGTVVNAGTVQVARDANLGAAAGAVALNGGTLAASAGFSSARGVTIGAGNGAMSVASGASLDWQGLIDGTGALIKEGAGTLVLGNDNQYAAGTVVNAGTVQVSRDANLGAAAGTVALNDARLASTGTFSTARAATLTGNGTFDTADGTALGWTGDIGGAGALVKEGLGTLVLDGDNQYGGGTTVNAGTVQVARDANLGAAGGAVRLQGATLASTGSFATARAATLNNAGQIDTAQGTTLTWNGAIGGKGELRKQGAGTLVLGGANTYQGDTRVEAGTLQVSADANLGQGAVHLHDSRLATTGTFATSRRLELTGRGTVQAAAAATLDWRGTVAGAGTLVKEGAGTLVLGGDNQYGGGTEVNAGTLQVSRATNLGPGALALENAALATTASFTATQAATLTGNAAIDTAAGTTLGWEGAIGGTGSLHKKGEGKLVLVKDNQYGGGTTVNAGTVQVSRDANLGSGQSAVTLDGGALAVSAGFSSGREIVVGAGHGALSVAGGHTLQWQGQVGGAGALTKTGDGTLVLEHDNTHAGGTRVTGGVLRVSRDENLGEAHGMLTLDGGTLSTTAGFASRRNATVGNGGGRIVVADSATLDLQGDVAGAGRLVKEGAGTLALGGTNTYAGGTVVEAGTLRVARDANLGGGALTLNNSRLHATAGFATGRDATLTGRASIDTDNRATLQWRGTVDGAGRLVKQGLGTLVLDGDNRYAGGTEVNAGTLQVARDANLGAGDVALNGSRLAATASFATARTATLSGAAAIDTADGVTLDWNGLLDGDGALVKQGNGTLALAAANRYGGGTIVKAGAVRIARDANLGRAGTGVTLDGGALATTADLATGRAATLGAAHGTLEVAAGTRLDWNGAIGGAGALVKTGQGTLVLGGDNQYAGGTTVNAGAVQVSRDANLGAAAGAVALNDARLASTGTFSTARAATLTGNGTFDAATGTTLEWTGDIGGAGALVKTGQGTLVLGGDNQYGGGTEVNAGTLQVSRATNLGPGALALENAALATTASFTATQAATLTGNAAIDTAAGTTLGWEGAIGGTGSLHKKGEGKLVLVKDNQYGGGTTVNAGTVQVSRDANLGSGQSAVTLDGGALAVSAGFSSGREIVVGAGHGALSVAGGHTLQWQGQVGGAGALTKTGDGTLVLEHDNTHAGGTRVTGGVLRVSRDENLGEAHGMLTLDGGTLSTTAGFASRRNATVGNGGGRIVVADSATLDLQGDVAGAGRLVKEGAGTLALGGTNTYAGGTVVEAGTLRVARDANLGGGALTLNNSRLHATAGFATGRDATLTGRASIDTDNRATLQWRGTVDGAGRLVKQGLGTLVLDGDNRYAGGTEVNAGTLQVARDANLGAGDVALNGSRLAATASFATARTATLSGAAAIDTADGVTLDWNGLLDGDGALVKQGNGTLALAAANRYGGGTIVKAGAVRIARDANLGRAGTGVTLDGGALATTADLATGRAATLGAAHGTLEVAAGTRLDWNGAIGGAGALVKTGQGTLVLGGDNQYAGGTTVNAGAVQVSRDANLGAAAGAVALNDARLASTGTFSTARAATLTGNGTFDAATGTTLEWTGDIGGAGALVKTGQGTLVLGGDNQYGGGTTVNAGTVQVSRDTNLGSGQSAVTLDGGALAVSAGFSSGREIVVGAGHGALSVAGGHTLQWQGQVGGAGALTKTGDGTLVLEHDNTHAGGTRVTGGVLRVSRDENLGEAHGMLTLDGGTLSTTAGFASRRNATVGNGGGRIVVADSATLDLQGDVAGAGRLVKEGAGTLALGGTNTYAGGTVVEAGTLRVARDANLGGGALTLNNSRLHATAGFATGRDATLTGRASIDTDNRATLQWRGTVDGAGRLVKQGLGTLVLDGDNRYAGGTEVNAGTLQVARDANLGAGDVALNGSRLAATASFATARTATLSGAAAIDTADGVTLDWNGLLDGDGALVKQGNGTLALAAANRYGGGTIVKAGAVRIARDANLGRAGTGVTLDGGALATTADLATGRAATLGAAHGTLEVAAGTRLDWNGAIGGAGALVKTGAGTLALNHDNQHAGGTLVHGGTLRIARDANLGAAGTAVTLDGGTLATTASLALDRALRVGARNGVLQPDAGTTLDWRGVVAGAGKLTKAGPGMLVLSADNRHGGGTAVTGGTLQVSRDAHLGAAAGALTLDGGTLLSTASFASARAATLDAAGGTFVTRDGTRLDWDGAIGGAGGLVKEGAGELRLGNANTYQGPTRIAAGRLAVNGSIASPVTVEQAGVLGGTGRIVGDVANRGVVAPGNLIGALTVAGNYAGTGGSLEVEAVLGGDAAPADRLVLDGGAASGVTPVVVKPQGGVGGLTLRGIPVVVAQGGATTAPGAFRLAQPLVAGVYEYQLLRGAGDGAAAQAQDWYLRTSRVERDKAGRIVKVVPFYRPEVALYAGTPMLMRMTGTEMLGSYRERAGQTGAVSPEAGATAARGGWARTFGRRFERSAGGEAAPSFDGHLAGAQLGADLYARSSGTRHTDAFGVFGGYATVRGDVHGLARGEIQAVGTSTLRATQLGAYWTHTGPGGWYIDTVLAGTRYRQQTKSSAQVGAVSRGWGMTASVEAGYPWQLNPRWRIEPQAQVVYQQLGIANGADRVSTVSYKTPDALTARLGTRLSGQYAYGKAQLRPFMGVSLLHDFTGADTVTFAGAHGVRASRQNTAVDLKAGVDTQLGKSVGLWGQVGYGKSVGSGDGSDRGWSANLGLRVAY</sequence>
<feature type="domain" description="Autotransporter" evidence="2">
    <location>
        <begin position="3278"/>
        <end position="3557"/>
    </location>
</feature>
<dbReference type="Pfam" id="PF12951">
    <property type="entry name" value="PATR"/>
    <property type="match status" value="31"/>
</dbReference>
<dbReference type="SMR" id="K0MA55"/>
<dbReference type="InterPro" id="IPR043990">
    <property type="entry name" value="AC_1"/>
</dbReference>
<protein>
    <submittedName>
        <fullName evidence="3">Autotransporter</fullName>
    </submittedName>
</protein>
<dbReference type="InterPro" id="IPR011050">
    <property type="entry name" value="Pectin_lyase_fold/virulence"/>
</dbReference>
<keyword evidence="1" id="KW-0732">Signal</keyword>
<organism evidence="3 4">
    <name type="scientific">Bordetella parapertussis (strain Bpp5)</name>
    <dbReference type="NCBI Taxonomy" id="1208660"/>
    <lineage>
        <taxon>Bacteria</taxon>
        <taxon>Pseudomonadati</taxon>
        <taxon>Pseudomonadota</taxon>
        <taxon>Betaproteobacteria</taxon>
        <taxon>Burkholderiales</taxon>
        <taxon>Alcaligenaceae</taxon>
        <taxon>Bordetella</taxon>
    </lineage>
</organism>
<accession>K0MA55</accession>
<evidence type="ECO:0000259" key="2">
    <source>
        <dbReference type="PROSITE" id="PS51208"/>
    </source>
</evidence>